<feature type="transmembrane region" description="Helical" evidence="1">
    <location>
        <begin position="50"/>
        <end position="75"/>
    </location>
</feature>
<evidence type="ECO:0000313" key="3">
    <source>
        <dbReference type="Proteomes" id="UP000095553"/>
    </source>
</evidence>
<dbReference type="RefSeq" id="WP_055072165.1">
    <property type="nucleotide sequence ID" value="NZ_CYXY01000001.1"/>
</dbReference>
<dbReference type="Proteomes" id="UP000095553">
    <property type="component" value="Unassembled WGS sequence"/>
</dbReference>
<accession>A0A173QZZ4</accession>
<proteinExistence type="predicted"/>
<feature type="transmembrane region" description="Helical" evidence="1">
    <location>
        <begin position="96"/>
        <end position="117"/>
    </location>
</feature>
<keyword evidence="1" id="KW-0812">Transmembrane</keyword>
<evidence type="ECO:0000256" key="1">
    <source>
        <dbReference type="SAM" id="Phobius"/>
    </source>
</evidence>
<feature type="transmembrane region" description="Helical" evidence="1">
    <location>
        <begin position="216"/>
        <end position="243"/>
    </location>
</feature>
<feature type="transmembrane region" description="Helical" evidence="1">
    <location>
        <begin position="187"/>
        <end position="204"/>
    </location>
</feature>
<feature type="transmembrane region" description="Helical" evidence="1">
    <location>
        <begin position="152"/>
        <end position="175"/>
    </location>
</feature>
<name>A0A173QZZ4_ANAHA</name>
<gene>
    <name evidence="2" type="ORF">ERS852571_00094</name>
</gene>
<keyword evidence="1" id="KW-1133">Transmembrane helix</keyword>
<keyword evidence="1" id="KW-0472">Membrane</keyword>
<organism evidence="2 3">
    <name type="scientific">Anaerostipes hadrus</name>
    <dbReference type="NCBI Taxonomy" id="649756"/>
    <lineage>
        <taxon>Bacteria</taxon>
        <taxon>Bacillati</taxon>
        <taxon>Bacillota</taxon>
        <taxon>Clostridia</taxon>
        <taxon>Lachnospirales</taxon>
        <taxon>Lachnospiraceae</taxon>
        <taxon>Anaerostipes</taxon>
    </lineage>
</organism>
<reference evidence="2 3" key="1">
    <citation type="submission" date="2015-09" db="EMBL/GenBank/DDBJ databases">
        <authorList>
            <consortium name="Pathogen Informatics"/>
        </authorList>
    </citation>
    <scope>NUCLEOTIDE SEQUENCE [LARGE SCALE GENOMIC DNA]</scope>
    <source>
        <strain evidence="2 3">2789STDY5834959</strain>
    </source>
</reference>
<sequence length="250" mass="29495">MLRKLMKYDLKYYRKIMLPLWAVLIIYGIVHGINTVFNYETFYDHIPIKAQAIVVVTGIYFIFCVNIILVIQRFWKSMYGKESYLTHTLPVTERKLILSKVFSAIIISFTTVFIFFAENDILIYIQSIVYHGEASLQGIPIRHFQDFTKTKVVLTILYMIIYGIIWTMHLIYQAYTAICIGQMRSKNRFATMIIVGAFLFLAGYEMQVVLLQHNRYYSWFYLPCLIAFLVEIVLCHLVIEFILTRKLNIN</sequence>
<protein>
    <submittedName>
        <fullName evidence="2">Uncharacterized protein</fullName>
    </submittedName>
</protein>
<dbReference type="EMBL" id="CYXY01000001">
    <property type="protein sequence ID" value="CUM70798.1"/>
    <property type="molecule type" value="Genomic_DNA"/>
</dbReference>
<evidence type="ECO:0000313" key="2">
    <source>
        <dbReference type="EMBL" id="CUM70798.1"/>
    </source>
</evidence>
<dbReference type="AlphaFoldDB" id="A0A173QZZ4"/>